<dbReference type="GO" id="GO:0003677">
    <property type="term" value="F:DNA binding"/>
    <property type="evidence" value="ECO:0007669"/>
    <property type="project" value="UniProtKB-KW"/>
</dbReference>
<evidence type="ECO:0000256" key="1">
    <source>
        <dbReference type="ARBA" id="ARBA00023015"/>
    </source>
</evidence>
<feature type="region of interest" description="Disordered" evidence="5">
    <location>
        <begin position="104"/>
        <end position="126"/>
    </location>
</feature>
<accession>A0ABD3F7P5</accession>
<dbReference type="PROSITE" id="PS50090">
    <property type="entry name" value="MYB_LIKE"/>
    <property type="match status" value="1"/>
</dbReference>
<dbReference type="InterPro" id="IPR006447">
    <property type="entry name" value="Myb_dom_plants"/>
</dbReference>
<proteinExistence type="predicted"/>
<keyword evidence="10" id="KW-1185">Reference proteome</keyword>
<evidence type="ECO:0000259" key="8">
    <source>
        <dbReference type="PROSITE" id="PS51294"/>
    </source>
</evidence>
<reference evidence="9 10" key="1">
    <citation type="submission" date="2024-09" db="EMBL/GenBank/DDBJ databases">
        <title>Genome sequencing and assembly of Phytophthora oleae, isolate VK10A, causative agent of rot of olive drupes.</title>
        <authorList>
            <person name="Conti Taguali S."/>
            <person name="Riolo M."/>
            <person name="La Spada F."/>
            <person name="Cacciola S.O."/>
            <person name="Dionisio G."/>
        </authorList>
    </citation>
    <scope>NUCLEOTIDE SEQUENCE [LARGE SCALE GENOMIC DNA]</scope>
    <source>
        <strain evidence="9 10">VK10A</strain>
    </source>
</reference>
<evidence type="ECO:0000256" key="4">
    <source>
        <dbReference type="ARBA" id="ARBA00023242"/>
    </source>
</evidence>
<name>A0ABD3F7P5_9STRA</name>
<keyword evidence="2" id="KW-0238">DNA-binding</keyword>
<evidence type="ECO:0000256" key="5">
    <source>
        <dbReference type="SAM" id="MobiDB-lite"/>
    </source>
</evidence>
<keyword evidence="4" id="KW-0539">Nucleus</keyword>
<evidence type="ECO:0000259" key="7">
    <source>
        <dbReference type="PROSITE" id="PS51293"/>
    </source>
</evidence>
<dbReference type="SUPFAM" id="SSF46689">
    <property type="entry name" value="Homeodomain-like"/>
    <property type="match status" value="1"/>
</dbReference>
<dbReference type="InterPro" id="IPR017930">
    <property type="entry name" value="Myb_dom"/>
</dbReference>
<feature type="domain" description="SANT" evidence="7">
    <location>
        <begin position="54"/>
        <end position="101"/>
    </location>
</feature>
<feature type="domain" description="Myb-like" evidence="6">
    <location>
        <begin position="54"/>
        <end position="97"/>
    </location>
</feature>
<protein>
    <recommendedName>
        <fullName evidence="11">Myb-like DNA-binding protein</fullName>
    </recommendedName>
</protein>
<evidence type="ECO:0000256" key="2">
    <source>
        <dbReference type="ARBA" id="ARBA00023125"/>
    </source>
</evidence>
<evidence type="ECO:0000313" key="10">
    <source>
        <dbReference type="Proteomes" id="UP001632037"/>
    </source>
</evidence>
<dbReference type="NCBIfam" id="TIGR01557">
    <property type="entry name" value="myb_SHAQKYF"/>
    <property type="match status" value="1"/>
</dbReference>
<sequence>MAISETVQSCLFEGDANDQQLIRIPIRAAEAVKSKQRRRSRRRNPPTERCRLLWTIEEHDRFLHALELYPAGPWKAIADYIGTRTPRQTMTHAQKYREKIERRKLKTRKESISSSSEGSSSGDEAIIPVGTEKMTKAAATMLDEALELPVLLEFVNNFQPSEIECTPPLLYARDTLFAQGASF</sequence>
<dbReference type="PANTHER" id="PTHR12802">
    <property type="entry name" value="SWI/SNF COMPLEX-RELATED"/>
    <property type="match status" value="1"/>
</dbReference>
<dbReference type="SMART" id="SM00717">
    <property type="entry name" value="SANT"/>
    <property type="match status" value="1"/>
</dbReference>
<dbReference type="InterPro" id="IPR001005">
    <property type="entry name" value="SANT/Myb"/>
</dbReference>
<gene>
    <name evidence="9" type="ORF">V7S43_012807</name>
</gene>
<dbReference type="InterPro" id="IPR009057">
    <property type="entry name" value="Homeodomain-like_sf"/>
</dbReference>
<comment type="caution">
    <text evidence="9">The sequence shown here is derived from an EMBL/GenBank/DDBJ whole genome shotgun (WGS) entry which is preliminary data.</text>
</comment>
<dbReference type="InterPro" id="IPR017884">
    <property type="entry name" value="SANT_dom"/>
</dbReference>
<dbReference type="PANTHER" id="PTHR12802:SF155">
    <property type="entry name" value="DEUBIQUITINASE MYSM1"/>
    <property type="match status" value="1"/>
</dbReference>
<dbReference type="Proteomes" id="UP001632037">
    <property type="component" value="Unassembled WGS sequence"/>
</dbReference>
<dbReference type="Gene3D" id="1.10.10.60">
    <property type="entry name" value="Homeodomain-like"/>
    <property type="match status" value="1"/>
</dbReference>
<evidence type="ECO:0000259" key="6">
    <source>
        <dbReference type="PROSITE" id="PS50090"/>
    </source>
</evidence>
<keyword evidence="3" id="KW-0804">Transcription</keyword>
<feature type="domain" description="HTH myb-type" evidence="8">
    <location>
        <begin position="54"/>
        <end position="101"/>
    </location>
</feature>
<dbReference type="AlphaFoldDB" id="A0ABD3F7P5"/>
<dbReference type="PROSITE" id="PS51293">
    <property type="entry name" value="SANT"/>
    <property type="match status" value="1"/>
</dbReference>
<feature type="compositionally biased region" description="Low complexity" evidence="5">
    <location>
        <begin position="112"/>
        <end position="122"/>
    </location>
</feature>
<keyword evidence="1" id="KW-0805">Transcription regulation</keyword>
<organism evidence="9 10">
    <name type="scientific">Phytophthora oleae</name>
    <dbReference type="NCBI Taxonomy" id="2107226"/>
    <lineage>
        <taxon>Eukaryota</taxon>
        <taxon>Sar</taxon>
        <taxon>Stramenopiles</taxon>
        <taxon>Oomycota</taxon>
        <taxon>Peronosporomycetes</taxon>
        <taxon>Peronosporales</taxon>
        <taxon>Peronosporaceae</taxon>
        <taxon>Phytophthora</taxon>
    </lineage>
</organism>
<dbReference type="CDD" id="cd00167">
    <property type="entry name" value="SANT"/>
    <property type="match status" value="1"/>
</dbReference>
<evidence type="ECO:0000313" key="9">
    <source>
        <dbReference type="EMBL" id="KAL3662000.1"/>
    </source>
</evidence>
<dbReference type="EMBL" id="JBIMZQ010000033">
    <property type="protein sequence ID" value="KAL3662000.1"/>
    <property type="molecule type" value="Genomic_DNA"/>
</dbReference>
<evidence type="ECO:0008006" key="11">
    <source>
        <dbReference type="Google" id="ProtNLM"/>
    </source>
</evidence>
<evidence type="ECO:0000256" key="3">
    <source>
        <dbReference type="ARBA" id="ARBA00023163"/>
    </source>
</evidence>
<dbReference type="PROSITE" id="PS51294">
    <property type="entry name" value="HTH_MYB"/>
    <property type="match status" value="1"/>
</dbReference>
<dbReference type="Pfam" id="PF00249">
    <property type="entry name" value="Myb_DNA-binding"/>
    <property type="match status" value="1"/>
</dbReference>